<dbReference type="InterPro" id="IPR052030">
    <property type="entry name" value="Peptidase_M20/M20A_hydrolases"/>
</dbReference>
<reference evidence="3" key="1">
    <citation type="submission" date="2024-09" db="EMBL/GenBank/DDBJ databases">
        <authorList>
            <person name="Sun Q."/>
        </authorList>
    </citation>
    <scope>NUCLEOTIDE SEQUENCE [LARGE SCALE GENOMIC DNA]</scope>
    <source>
        <strain evidence="3">JCM 31273</strain>
    </source>
</reference>
<dbReference type="Pfam" id="PF01546">
    <property type="entry name" value="Peptidase_M20"/>
    <property type="match status" value="1"/>
</dbReference>
<dbReference type="PIRSF" id="PIRSF005962">
    <property type="entry name" value="Pept_M20D_amidohydro"/>
    <property type="match status" value="1"/>
</dbReference>
<keyword evidence="4" id="KW-1185">Reference proteome</keyword>
<comment type="caution">
    <text evidence="3">The sequence shown here is derived from an EMBL/GenBank/DDBJ whole genome shotgun (WGS) entry which is preliminary data.</text>
</comment>
<dbReference type="Proteomes" id="UP001589595">
    <property type="component" value="Unassembled WGS sequence"/>
</dbReference>
<dbReference type="SUPFAM" id="SSF53187">
    <property type="entry name" value="Zn-dependent exopeptidases"/>
    <property type="match status" value="1"/>
</dbReference>
<evidence type="ECO:0000313" key="3">
    <source>
        <dbReference type="EMBL" id="MFB9825034.1"/>
    </source>
</evidence>
<sequence length="426" mass="45476">MSQTVAHDELSAFRRDLHRHPEPAWCEFYTTARIVDELESRDLTAVHYGPEILGAERMNVPDDDELAEWFERARDAGAREDVLAEIEGGYTGAVAVLERGEGPVIGVRVDIDALPILESDDGEHAPAGEGFRSEHEGYMHACGHDAHATFGLGLIDEILDSEFEGTLKVFFQPGEEQIVGGEPMAESDLIDDVEYFLAAHVGLDHPTGEVICGIDGFLAVSHFLAEFEGEPSHAGGHPEQGKNTVQAAAAAIQNLYGIPRHADGPTRVNAGIVGGGTATNIIPEECFVEGEVRGGTTELMEYMDGKAETVIESAADMHEVDVDIEQLGRAPSATSDQELAGPIAEVAGDVEGVTNVIERDELGGSEDATYMMQAVQDNGGYATYVGVGTSHPGGHHTSTFDVEEESLDIGVDFLTAAVLAVADERP</sequence>
<feature type="binding site" evidence="1">
    <location>
        <position position="144"/>
    </location>
    <ligand>
        <name>Mn(2+)</name>
        <dbReference type="ChEBI" id="CHEBI:29035"/>
        <label>2</label>
    </ligand>
</feature>
<name>A0ABD5MMI4_9EURY</name>
<keyword evidence="1" id="KW-0479">Metal-binding</keyword>
<organism evidence="3 4">
    <name type="scientific">Halobaculum roseum</name>
    <dbReference type="NCBI Taxonomy" id="2175149"/>
    <lineage>
        <taxon>Archaea</taxon>
        <taxon>Methanobacteriati</taxon>
        <taxon>Methanobacteriota</taxon>
        <taxon>Stenosarchaea group</taxon>
        <taxon>Halobacteria</taxon>
        <taxon>Halobacteriales</taxon>
        <taxon>Haloferacaceae</taxon>
        <taxon>Halobaculum</taxon>
    </lineage>
</organism>
<dbReference type="Gene3D" id="3.40.630.10">
    <property type="entry name" value="Zn peptidases"/>
    <property type="match status" value="2"/>
</dbReference>
<gene>
    <name evidence="3" type="ORF">ACFFOL_12755</name>
</gene>
<dbReference type="NCBIfam" id="TIGR01891">
    <property type="entry name" value="amidohydrolases"/>
    <property type="match status" value="1"/>
</dbReference>
<feature type="binding site" evidence="1">
    <location>
        <position position="396"/>
    </location>
    <ligand>
        <name>Mn(2+)</name>
        <dbReference type="ChEBI" id="CHEBI:29035"/>
        <label>2</label>
    </ligand>
</feature>
<feature type="binding site" evidence="1">
    <location>
        <position position="200"/>
    </location>
    <ligand>
        <name>Mn(2+)</name>
        <dbReference type="ChEBI" id="CHEBI:29035"/>
        <label>2</label>
    </ligand>
</feature>
<protein>
    <submittedName>
        <fullName evidence="3">Amidohydrolase</fullName>
    </submittedName>
</protein>
<dbReference type="Pfam" id="PF07687">
    <property type="entry name" value="M20_dimer"/>
    <property type="match status" value="1"/>
</dbReference>
<feature type="binding site" evidence="1">
    <location>
        <position position="142"/>
    </location>
    <ligand>
        <name>Mn(2+)</name>
        <dbReference type="ChEBI" id="CHEBI:29035"/>
        <label>2</label>
    </ligand>
</feature>
<proteinExistence type="predicted"/>
<dbReference type="RefSeq" id="WP_222922947.1">
    <property type="nucleotide sequence ID" value="NZ_CP082286.1"/>
</dbReference>
<dbReference type="InterPro" id="IPR017439">
    <property type="entry name" value="Amidohydrolase"/>
</dbReference>
<dbReference type="GeneID" id="67210323"/>
<feature type="binding site" evidence="1">
    <location>
        <position position="176"/>
    </location>
    <ligand>
        <name>Mn(2+)</name>
        <dbReference type="ChEBI" id="CHEBI:29035"/>
        <label>2</label>
    </ligand>
</feature>
<keyword evidence="1" id="KW-0464">Manganese</keyword>
<evidence type="ECO:0000256" key="1">
    <source>
        <dbReference type="PIRSR" id="PIRSR005962-1"/>
    </source>
</evidence>
<accession>A0ABD5MMI4</accession>
<dbReference type="InterPro" id="IPR002933">
    <property type="entry name" value="Peptidase_M20"/>
</dbReference>
<dbReference type="PANTHER" id="PTHR30575:SF3">
    <property type="entry name" value="PEPTIDASE M20 DIMERISATION DOMAIN-CONTAINING PROTEIN"/>
    <property type="match status" value="1"/>
</dbReference>
<dbReference type="EMBL" id="JBHMAJ010000007">
    <property type="protein sequence ID" value="MFB9825034.1"/>
    <property type="molecule type" value="Genomic_DNA"/>
</dbReference>
<feature type="domain" description="Peptidase M20 dimerisation" evidence="2">
    <location>
        <begin position="226"/>
        <end position="312"/>
    </location>
</feature>
<evidence type="ECO:0000259" key="2">
    <source>
        <dbReference type="Pfam" id="PF07687"/>
    </source>
</evidence>
<dbReference type="InterPro" id="IPR036264">
    <property type="entry name" value="Bact_exopeptidase_dim_dom"/>
</dbReference>
<evidence type="ECO:0000313" key="4">
    <source>
        <dbReference type="Proteomes" id="UP001589595"/>
    </source>
</evidence>
<comment type="cofactor">
    <cofactor evidence="1">
        <name>Mn(2+)</name>
        <dbReference type="ChEBI" id="CHEBI:29035"/>
    </cofactor>
    <text evidence="1">The Mn(2+) ion enhances activity.</text>
</comment>
<dbReference type="AlphaFoldDB" id="A0ABD5MMI4"/>
<dbReference type="InterPro" id="IPR011650">
    <property type="entry name" value="Peptidase_M20_dimer"/>
</dbReference>
<dbReference type="SUPFAM" id="SSF55031">
    <property type="entry name" value="Bacterial exopeptidase dimerisation domain"/>
    <property type="match status" value="1"/>
</dbReference>
<dbReference type="PANTHER" id="PTHR30575">
    <property type="entry name" value="PEPTIDASE M20"/>
    <property type="match status" value="1"/>
</dbReference>